<evidence type="ECO:0000313" key="2">
    <source>
        <dbReference type="EMBL" id="RUQ81666.1"/>
    </source>
</evidence>
<reference evidence="2 3" key="1">
    <citation type="submission" date="2018-12" db="EMBL/GenBank/DDBJ databases">
        <title>Legionella sp,whole genome shotgun sequence.</title>
        <authorList>
            <person name="Wu H."/>
        </authorList>
    </citation>
    <scope>NUCLEOTIDE SEQUENCE [LARGE SCALE GENOMIC DNA]</scope>
    <source>
        <strain evidence="3">km714</strain>
    </source>
</reference>
<feature type="transmembrane region" description="Helical" evidence="1">
    <location>
        <begin position="122"/>
        <end position="140"/>
    </location>
</feature>
<dbReference type="OrthoDB" id="5654455at2"/>
<keyword evidence="1" id="KW-0472">Membrane</keyword>
<feature type="transmembrane region" description="Helical" evidence="1">
    <location>
        <begin position="188"/>
        <end position="211"/>
    </location>
</feature>
<keyword evidence="3" id="KW-1185">Reference proteome</keyword>
<feature type="transmembrane region" description="Helical" evidence="1">
    <location>
        <begin position="146"/>
        <end position="168"/>
    </location>
</feature>
<proteinExistence type="predicted"/>
<keyword evidence="1" id="KW-1133">Transmembrane helix</keyword>
<sequence>MALHVVSVLNCFCDYLQENSQHSLQEFTHKYPNLTIDYKEFLTTGINSNVEIKNAAERVLSSLGVSRLYWGRFLNTPIKVYDFLVELSELIEDHPQNAAIQELLYRVDEGDIGKKIKIGTGVVLAVLGFSALSPFLLSGFTAIQQLLIMGVFFPSAGILYTLASGSYLFFQSLFNPKLSARDFFQDNFFLFVSSVVNIAAYGIVIGTAATLSPVTSFLFILSSLIRVLKEIVSAVQFLREWKKNNDISEMDPLASQQQGIRLAYEYTKHRNKIIINLVTAIAATGVVATWCFIPAGILPGLLGLMALGLVYLASSVAQTLQENLMRDKLEQQFTTLESQFPEPNLEHELKDEAVDLPHLQEFKPTIPGIIHANKANKIGFFFKKSAEIISSSNSPSDTFLDSPSYTS</sequence>
<evidence type="ECO:0000256" key="1">
    <source>
        <dbReference type="SAM" id="Phobius"/>
    </source>
</evidence>
<comment type="caution">
    <text evidence="2">The sequence shown here is derived from an EMBL/GenBank/DDBJ whole genome shotgun (WGS) entry which is preliminary data.</text>
</comment>
<evidence type="ECO:0000313" key="3">
    <source>
        <dbReference type="Proteomes" id="UP000288012"/>
    </source>
</evidence>
<dbReference type="RefSeq" id="WP_126953631.1">
    <property type="nucleotide sequence ID" value="NZ_RZGR01000034.1"/>
</dbReference>
<name>A0A3S0XS52_9GAMM</name>
<keyword evidence="1" id="KW-0812">Transmembrane</keyword>
<dbReference type="EMBL" id="RZGR01000034">
    <property type="protein sequence ID" value="RUQ81666.1"/>
    <property type="molecule type" value="Genomic_DNA"/>
</dbReference>
<organism evidence="2 3">
    <name type="scientific">Legionella septentrionalis</name>
    <dbReference type="NCBI Taxonomy" id="2498109"/>
    <lineage>
        <taxon>Bacteria</taxon>
        <taxon>Pseudomonadati</taxon>
        <taxon>Pseudomonadota</taxon>
        <taxon>Gammaproteobacteria</taxon>
        <taxon>Legionellales</taxon>
        <taxon>Legionellaceae</taxon>
        <taxon>Legionella</taxon>
    </lineage>
</organism>
<accession>A0A3S0XS52</accession>
<gene>
    <name evidence="2" type="ORF">EKM59_09780</name>
</gene>
<dbReference type="AlphaFoldDB" id="A0A3S0XS52"/>
<protein>
    <submittedName>
        <fullName evidence="2">Uncharacterized protein</fullName>
    </submittedName>
</protein>
<feature type="transmembrane region" description="Helical" evidence="1">
    <location>
        <begin position="273"/>
        <end position="295"/>
    </location>
</feature>
<feature type="transmembrane region" description="Helical" evidence="1">
    <location>
        <begin position="301"/>
        <end position="320"/>
    </location>
</feature>
<dbReference type="Proteomes" id="UP000288012">
    <property type="component" value="Unassembled WGS sequence"/>
</dbReference>